<evidence type="ECO:0000259" key="2">
    <source>
        <dbReference type="Pfam" id="PF26534"/>
    </source>
</evidence>
<gene>
    <name evidence="3" type="ORF">BU23DRAFT_547058</name>
</gene>
<evidence type="ECO:0000313" key="4">
    <source>
        <dbReference type="Proteomes" id="UP000800036"/>
    </source>
</evidence>
<name>A0A6A5UIM8_9PLEO</name>
<reference evidence="3" key="1">
    <citation type="journal article" date="2020" name="Stud. Mycol.">
        <title>101 Dothideomycetes genomes: a test case for predicting lifestyles and emergence of pathogens.</title>
        <authorList>
            <person name="Haridas S."/>
            <person name="Albert R."/>
            <person name="Binder M."/>
            <person name="Bloem J."/>
            <person name="Labutti K."/>
            <person name="Salamov A."/>
            <person name="Andreopoulos B."/>
            <person name="Baker S."/>
            <person name="Barry K."/>
            <person name="Bills G."/>
            <person name="Bluhm B."/>
            <person name="Cannon C."/>
            <person name="Castanera R."/>
            <person name="Culley D."/>
            <person name="Daum C."/>
            <person name="Ezra D."/>
            <person name="Gonzalez J."/>
            <person name="Henrissat B."/>
            <person name="Kuo A."/>
            <person name="Liang C."/>
            <person name="Lipzen A."/>
            <person name="Lutzoni F."/>
            <person name="Magnuson J."/>
            <person name="Mondo S."/>
            <person name="Nolan M."/>
            <person name="Ohm R."/>
            <person name="Pangilinan J."/>
            <person name="Park H.-J."/>
            <person name="Ramirez L."/>
            <person name="Alfaro M."/>
            <person name="Sun H."/>
            <person name="Tritt A."/>
            <person name="Yoshinaga Y."/>
            <person name="Zwiers L.-H."/>
            <person name="Turgeon B."/>
            <person name="Goodwin S."/>
            <person name="Spatafora J."/>
            <person name="Crous P."/>
            <person name="Grigoriev I."/>
        </authorList>
    </citation>
    <scope>NUCLEOTIDE SEQUENCE</scope>
    <source>
        <strain evidence="3">CBS 107.79</strain>
    </source>
</reference>
<protein>
    <recommendedName>
        <fullName evidence="2">NTF2-like domain-containing protein</fullName>
    </recommendedName>
</protein>
<dbReference type="Pfam" id="PF26534">
    <property type="entry name" value="NTF2_7"/>
    <property type="match status" value="1"/>
</dbReference>
<accession>A0A6A5UIM8</accession>
<evidence type="ECO:0000256" key="1">
    <source>
        <dbReference type="SAM" id="SignalP"/>
    </source>
</evidence>
<sequence>MRSALLSIAFTLGATASKCLTNKAAMRVALNFRSTITDYTNATADRVFSPNFVDYSDGVNELMNGGCPNGPKPLGSPTFSSLEEFKAAQGTQPTIPFEILKVWHNCEAVTLRWRSSQPGFVEPAQQVTGIIVLETEYVGKRGEEPFLIDTVYSEFNSGAWLYDLGIFVPQCNRSAGGMRRDLA</sequence>
<feature type="domain" description="NTF2-like" evidence="2">
    <location>
        <begin position="18"/>
        <end position="166"/>
    </location>
</feature>
<proteinExistence type="predicted"/>
<keyword evidence="4" id="KW-1185">Reference proteome</keyword>
<dbReference type="EMBL" id="ML976777">
    <property type="protein sequence ID" value="KAF1964771.1"/>
    <property type="molecule type" value="Genomic_DNA"/>
</dbReference>
<dbReference type="OrthoDB" id="5596743at2759"/>
<dbReference type="InterPro" id="IPR058645">
    <property type="entry name" value="NTF2-like_dom_7"/>
</dbReference>
<dbReference type="Proteomes" id="UP000800036">
    <property type="component" value="Unassembled WGS sequence"/>
</dbReference>
<dbReference type="AlphaFoldDB" id="A0A6A5UIM8"/>
<organism evidence="3 4">
    <name type="scientific">Bimuria novae-zelandiae CBS 107.79</name>
    <dbReference type="NCBI Taxonomy" id="1447943"/>
    <lineage>
        <taxon>Eukaryota</taxon>
        <taxon>Fungi</taxon>
        <taxon>Dikarya</taxon>
        <taxon>Ascomycota</taxon>
        <taxon>Pezizomycotina</taxon>
        <taxon>Dothideomycetes</taxon>
        <taxon>Pleosporomycetidae</taxon>
        <taxon>Pleosporales</taxon>
        <taxon>Massarineae</taxon>
        <taxon>Didymosphaeriaceae</taxon>
        <taxon>Bimuria</taxon>
    </lineage>
</organism>
<feature type="chain" id="PRO_5025499301" description="NTF2-like domain-containing protein" evidence="1">
    <location>
        <begin position="17"/>
        <end position="183"/>
    </location>
</feature>
<feature type="signal peptide" evidence="1">
    <location>
        <begin position="1"/>
        <end position="16"/>
    </location>
</feature>
<keyword evidence="1" id="KW-0732">Signal</keyword>
<evidence type="ECO:0000313" key="3">
    <source>
        <dbReference type="EMBL" id="KAF1964771.1"/>
    </source>
</evidence>